<keyword evidence="4" id="KW-1185">Reference proteome</keyword>
<keyword evidence="3" id="KW-0808">Transferase</keyword>
<dbReference type="SMART" id="SM00138">
    <property type="entry name" value="MeTrc"/>
    <property type="match status" value="1"/>
</dbReference>
<dbReference type="Proteomes" id="UP000032305">
    <property type="component" value="Unassembled WGS sequence"/>
</dbReference>
<evidence type="ECO:0000313" key="3">
    <source>
        <dbReference type="EMBL" id="GAL99854.1"/>
    </source>
</evidence>
<dbReference type="GO" id="GO:0032259">
    <property type="term" value="P:methylation"/>
    <property type="evidence" value="ECO:0007669"/>
    <property type="project" value="UniProtKB-KW"/>
</dbReference>
<dbReference type="AlphaFoldDB" id="A0A0A1W359"/>
<dbReference type="InterPro" id="IPR022642">
    <property type="entry name" value="CheR_C"/>
</dbReference>
<dbReference type="InterPro" id="IPR029063">
    <property type="entry name" value="SAM-dependent_MTases_sf"/>
</dbReference>
<feature type="domain" description="CheR-type methyltransferase" evidence="2">
    <location>
        <begin position="18"/>
        <end position="292"/>
    </location>
</feature>
<evidence type="ECO:0000313" key="4">
    <source>
        <dbReference type="Proteomes" id="UP000032305"/>
    </source>
</evidence>
<dbReference type="InterPro" id="IPR000780">
    <property type="entry name" value="CheR_MeTrfase"/>
</dbReference>
<comment type="caution">
    <text evidence="3">The sequence shown here is derived from an EMBL/GenBank/DDBJ whole genome shotgun (WGS) entry which is preliminary data.</text>
</comment>
<dbReference type="CDD" id="cd02440">
    <property type="entry name" value="AdoMet_MTases"/>
    <property type="match status" value="1"/>
</dbReference>
<dbReference type="PANTHER" id="PTHR24422">
    <property type="entry name" value="CHEMOTAXIS PROTEIN METHYLTRANSFERASE"/>
    <property type="match status" value="1"/>
</dbReference>
<gene>
    <name evidence="3" type="primary">cheR</name>
    <name evidence="3" type="ORF">SP5_015_00190</name>
</gene>
<evidence type="ECO:0000256" key="1">
    <source>
        <dbReference type="SAM" id="MobiDB-lite"/>
    </source>
</evidence>
<dbReference type="Gene3D" id="3.40.50.150">
    <property type="entry name" value="Vaccinia Virus protein VP39"/>
    <property type="match status" value="1"/>
</dbReference>
<dbReference type="eggNOG" id="COG1352">
    <property type="taxonomic scope" value="Bacteria"/>
</dbReference>
<dbReference type="InterPro" id="IPR050903">
    <property type="entry name" value="Bact_Chemotaxis_MeTrfase"/>
</dbReference>
<name>A0A0A1W359_9SPHN</name>
<feature type="region of interest" description="Disordered" evidence="1">
    <location>
        <begin position="1"/>
        <end position="24"/>
    </location>
</feature>
<proteinExistence type="predicted"/>
<dbReference type="GO" id="GO:0008757">
    <property type="term" value="F:S-adenosylmethionine-dependent methyltransferase activity"/>
    <property type="evidence" value="ECO:0007669"/>
    <property type="project" value="InterPro"/>
</dbReference>
<evidence type="ECO:0000259" key="2">
    <source>
        <dbReference type="PROSITE" id="PS50123"/>
    </source>
</evidence>
<reference evidence="3 4" key="1">
    <citation type="submission" date="2014-11" db="EMBL/GenBank/DDBJ databases">
        <title>Whole genome shotgun sequence of Sphingomonas parapaucimobilis NBRC 15100.</title>
        <authorList>
            <person name="Katano-Makiyama Y."/>
            <person name="Hosoyama A."/>
            <person name="Hashimoto M."/>
            <person name="Hosoyama Y."/>
            <person name="Noguchi M."/>
            <person name="Numata M."/>
            <person name="Tsuchikane K."/>
            <person name="Hirakata S."/>
            <person name="Uohara A."/>
            <person name="Shimodaira J."/>
            <person name="Ohji S."/>
            <person name="Ichikawa N."/>
            <person name="Kimura A."/>
            <person name="Yamazoe A."/>
            <person name="Fujita N."/>
        </authorList>
    </citation>
    <scope>NUCLEOTIDE SEQUENCE [LARGE SCALE GENOMIC DNA]</scope>
    <source>
        <strain evidence="3 4">NBRC 15100</strain>
    </source>
</reference>
<dbReference type="PANTHER" id="PTHR24422:SF21">
    <property type="entry name" value="CHEMOTAXIS PROTEIN METHYLTRANSFERASE 1"/>
    <property type="match status" value="1"/>
</dbReference>
<dbReference type="Pfam" id="PF01739">
    <property type="entry name" value="CheR"/>
    <property type="match status" value="1"/>
</dbReference>
<organism evidence="3 4">
    <name type="scientific">Sphingomonas parapaucimobilis NBRC 15100</name>
    <dbReference type="NCBI Taxonomy" id="1219049"/>
    <lineage>
        <taxon>Bacteria</taxon>
        <taxon>Pseudomonadati</taxon>
        <taxon>Pseudomonadota</taxon>
        <taxon>Alphaproteobacteria</taxon>
        <taxon>Sphingomonadales</taxon>
        <taxon>Sphingomonadaceae</taxon>
        <taxon>Sphingomonas</taxon>
    </lineage>
</organism>
<dbReference type="EMBL" id="BBPI01000015">
    <property type="protein sequence ID" value="GAL99854.1"/>
    <property type="molecule type" value="Genomic_DNA"/>
</dbReference>
<dbReference type="SUPFAM" id="SSF53335">
    <property type="entry name" value="S-adenosyl-L-methionine-dependent methyltransferases"/>
    <property type="match status" value="1"/>
</dbReference>
<dbReference type="PRINTS" id="PR00996">
    <property type="entry name" value="CHERMTFRASE"/>
</dbReference>
<dbReference type="SUPFAM" id="SSF47757">
    <property type="entry name" value="Chemotaxis receptor methyltransferase CheR, N-terminal domain"/>
    <property type="match status" value="1"/>
</dbReference>
<sequence>MVLASSWTPAPRVRPGSMAPAQSPLSGQSLAVLSALLEARTGQQIASHRSTRVDTVLLPLMRERRMETLDQLVYALLDGRDPQLAGRVIDALVNGETSFFRDPHVFDHIVETVAEVEREGRRARIWSAGCSTGQEPLSLAMMFAERQQVHGTPMPEIIASDVSEAAIARARSGCYTQFEVQRGLPIRQMVRWFDGRPNSEWVARPELLRHISFRHMNLTVDPAPGGSFDLVLCRNVMLYFAAEPKKRAFRTIASAMRPTGLLVLGAGETVIGQTDLFQLASVGRGVYEKSDVADPPIGA</sequence>
<protein>
    <submittedName>
        <fullName evidence="3">Chemotaxis protein methyltransferase CheR</fullName>
    </submittedName>
</protein>
<accession>A0A0A1W359</accession>
<keyword evidence="3" id="KW-0489">Methyltransferase</keyword>
<dbReference type="PROSITE" id="PS50123">
    <property type="entry name" value="CHER"/>
    <property type="match status" value="1"/>
</dbReference>